<dbReference type="Proteomes" id="UP000306509">
    <property type="component" value="Unassembled WGS sequence"/>
</dbReference>
<dbReference type="STRING" id="180332.GCA_000797495_04486"/>
<dbReference type="GO" id="GO:0005886">
    <property type="term" value="C:plasma membrane"/>
    <property type="evidence" value="ECO:0007669"/>
    <property type="project" value="TreeGrafter"/>
</dbReference>
<keyword evidence="1" id="KW-1133">Transmembrane helix</keyword>
<dbReference type="GO" id="GO:0071972">
    <property type="term" value="F:peptidoglycan L,D-transpeptidase activity"/>
    <property type="evidence" value="ECO:0007669"/>
    <property type="project" value="TreeGrafter"/>
</dbReference>
<dbReference type="InterPro" id="IPR054120">
    <property type="entry name" value="PBPA_dimer"/>
</dbReference>
<dbReference type="Pfam" id="PF00905">
    <property type="entry name" value="Transpeptidase"/>
    <property type="match status" value="1"/>
</dbReference>
<dbReference type="Gene3D" id="3.90.1310.10">
    <property type="entry name" value="Penicillin-binding protein 2a (Domain 2)"/>
    <property type="match status" value="1"/>
</dbReference>
<comment type="caution">
    <text evidence="4">The sequence shown here is derived from an EMBL/GenBank/DDBJ whole genome shotgun (WGS) entry which is preliminary data.</text>
</comment>
<dbReference type="Pfam" id="PF21922">
    <property type="entry name" value="PBP_dimer_2"/>
    <property type="match status" value="1"/>
</dbReference>
<organism evidence="4 5">
    <name type="scientific">Robinsoniella peoriensis</name>
    <dbReference type="NCBI Taxonomy" id="180332"/>
    <lineage>
        <taxon>Bacteria</taxon>
        <taxon>Bacillati</taxon>
        <taxon>Bacillota</taxon>
        <taxon>Clostridia</taxon>
        <taxon>Lachnospirales</taxon>
        <taxon>Lachnospiraceae</taxon>
        <taxon>Robinsoniella</taxon>
    </lineage>
</organism>
<reference evidence="4 5" key="1">
    <citation type="journal article" date="2019" name="Anaerobe">
        <title>Detection of Robinsoniella peoriensis in multiple bone samples of a trauma patient.</title>
        <authorList>
            <person name="Schrottner P."/>
            <person name="Hartwich K."/>
            <person name="Bunk B."/>
            <person name="Schober I."/>
            <person name="Helbig S."/>
            <person name="Rudolph W.W."/>
            <person name="Gunzer F."/>
        </authorList>
    </citation>
    <scope>NUCLEOTIDE SEQUENCE [LARGE SCALE GENOMIC DNA]</scope>
    <source>
        <strain evidence="4 5">DSM 106044</strain>
    </source>
</reference>
<dbReference type="InterPro" id="IPR001460">
    <property type="entry name" value="PCN-bd_Tpept"/>
</dbReference>
<evidence type="ECO:0000313" key="4">
    <source>
        <dbReference type="EMBL" id="TLD02728.1"/>
    </source>
</evidence>
<feature type="domain" description="Penicillin-binding protein transpeptidase" evidence="2">
    <location>
        <begin position="160"/>
        <end position="471"/>
    </location>
</feature>
<dbReference type="GO" id="GO:0008658">
    <property type="term" value="F:penicillin binding"/>
    <property type="evidence" value="ECO:0007669"/>
    <property type="project" value="InterPro"/>
</dbReference>
<dbReference type="Gene3D" id="3.40.710.10">
    <property type="entry name" value="DD-peptidase/beta-lactamase superfamily"/>
    <property type="match status" value="1"/>
</dbReference>
<sequence length="484" mass="52222">MGPESRGGRNKDMMKVAYLFAAMFFMLIGYLVYFNTIKADTINSNVNNTKQDAQSQKIVRGAIISSDGETLAGTNVDAEGNEERLYPYNNIFAHVVGYASNGKAGVEATSNFDLLTSHASILEQVQNEANHEKVRGDSVVLTLDSRLQSAAYNAMGVYKGAVVVMEPSTGKILAMVSKPDFNPNTISSDWDALVSDETNSSLLNRAVQGLYPPGSTFKIMTALEYLREHPDYQNYSYNCTGSISKEDVTITCFGGEAHGQVNLADSFKYSCNSSFANIGLELDNNAFRSLCEDFMFNNTLPIAMEASTSRFELNEHTSYGEEMATAIGQGNTLVSPLHMALITSTVANAGTLMKPYIIDRLETFDGDMVKENKPEIYKELMSAQEAGVLSDFMTQVVEGGTAKSLSGLGYTVAGKTGSAEYEIGQNAADKGTHSWFVGFSNVSSPDIVVSVIAEDGGTGSSAAVPIAQAVFDAYYNNSMNLTNN</sequence>
<evidence type="ECO:0000259" key="3">
    <source>
        <dbReference type="Pfam" id="PF21922"/>
    </source>
</evidence>
<protein>
    <submittedName>
        <fullName evidence="4">Penicillin-binding protein A</fullName>
    </submittedName>
</protein>
<dbReference type="PANTHER" id="PTHR30627">
    <property type="entry name" value="PEPTIDOGLYCAN D,D-TRANSPEPTIDASE"/>
    <property type="match status" value="1"/>
</dbReference>
<keyword evidence="1" id="KW-0812">Transmembrane</keyword>
<evidence type="ECO:0000259" key="2">
    <source>
        <dbReference type="Pfam" id="PF00905"/>
    </source>
</evidence>
<feature type="domain" description="Penicillin binding protein A dimerisation" evidence="3">
    <location>
        <begin position="60"/>
        <end position="139"/>
    </location>
</feature>
<dbReference type="EMBL" id="QGQD01000006">
    <property type="protein sequence ID" value="TLD02728.1"/>
    <property type="molecule type" value="Genomic_DNA"/>
</dbReference>
<keyword evidence="5" id="KW-1185">Reference proteome</keyword>
<gene>
    <name evidence="4" type="primary">pbpA_1</name>
    <name evidence="4" type="ORF">DSM106044_00227</name>
</gene>
<dbReference type="InterPro" id="IPR012338">
    <property type="entry name" value="Beta-lactam/transpept-like"/>
</dbReference>
<evidence type="ECO:0000256" key="1">
    <source>
        <dbReference type="SAM" id="Phobius"/>
    </source>
</evidence>
<keyword evidence="1" id="KW-0472">Membrane</keyword>
<dbReference type="SUPFAM" id="SSF56601">
    <property type="entry name" value="beta-lactamase/transpeptidase-like"/>
    <property type="match status" value="1"/>
</dbReference>
<dbReference type="GO" id="GO:0071555">
    <property type="term" value="P:cell wall organization"/>
    <property type="evidence" value="ECO:0007669"/>
    <property type="project" value="TreeGrafter"/>
</dbReference>
<proteinExistence type="predicted"/>
<dbReference type="AlphaFoldDB" id="A0A4V6HSF5"/>
<dbReference type="PANTHER" id="PTHR30627:SF24">
    <property type="entry name" value="PENICILLIN-BINDING PROTEIN 4B"/>
    <property type="match status" value="1"/>
</dbReference>
<name>A0A4V6HSF5_9FIRM</name>
<evidence type="ECO:0000313" key="5">
    <source>
        <dbReference type="Proteomes" id="UP000306509"/>
    </source>
</evidence>
<dbReference type="InterPro" id="IPR050515">
    <property type="entry name" value="Beta-lactam/transpept"/>
</dbReference>
<accession>A0A4V6HSF5</accession>
<feature type="transmembrane region" description="Helical" evidence="1">
    <location>
        <begin position="16"/>
        <end position="34"/>
    </location>
</feature>